<accession>A0A0F9V2K0</accession>
<evidence type="ECO:0008006" key="12">
    <source>
        <dbReference type="Google" id="ProtNLM"/>
    </source>
</evidence>
<dbReference type="PANTHER" id="PTHR38766">
    <property type="entry name" value="FLAGELLAR PROTEIN FLIO"/>
    <property type="match status" value="1"/>
</dbReference>
<evidence type="ECO:0000256" key="10">
    <source>
        <dbReference type="SAM" id="Phobius"/>
    </source>
</evidence>
<evidence type="ECO:0000256" key="2">
    <source>
        <dbReference type="ARBA" id="ARBA00004236"/>
    </source>
</evidence>
<dbReference type="Pfam" id="PF04347">
    <property type="entry name" value="FliO"/>
    <property type="match status" value="1"/>
</dbReference>
<keyword evidence="5 10" id="KW-1133">Transmembrane helix</keyword>
<dbReference type="AlphaFoldDB" id="A0A0F9V2K0"/>
<gene>
    <name evidence="11" type="ORF">LCGC14_0150790</name>
</gene>
<evidence type="ECO:0000256" key="1">
    <source>
        <dbReference type="ARBA" id="ARBA00004117"/>
    </source>
</evidence>
<dbReference type="GO" id="GO:0044781">
    <property type="term" value="P:bacterial-type flagellum organization"/>
    <property type="evidence" value="ECO:0007669"/>
    <property type="project" value="InterPro"/>
</dbReference>
<comment type="subcellular location">
    <subcellularLocation>
        <location evidence="1">Bacterial flagellum basal body</location>
    </subcellularLocation>
    <subcellularLocation>
        <location evidence="2">Cell membrane</location>
    </subcellularLocation>
</comment>
<keyword evidence="6 10" id="KW-0472">Membrane</keyword>
<proteinExistence type="inferred from homology"/>
<evidence type="ECO:0000256" key="9">
    <source>
        <dbReference type="SAM" id="MobiDB-lite"/>
    </source>
</evidence>
<dbReference type="NCBIfam" id="TIGR03500">
    <property type="entry name" value="FliO_TIGR"/>
    <property type="match status" value="1"/>
</dbReference>
<feature type="region of interest" description="Disordered" evidence="9">
    <location>
        <begin position="100"/>
        <end position="147"/>
    </location>
</feature>
<evidence type="ECO:0000313" key="11">
    <source>
        <dbReference type="EMBL" id="KKN98214.1"/>
    </source>
</evidence>
<evidence type="ECO:0000256" key="8">
    <source>
        <dbReference type="ARBA" id="ARBA00037937"/>
    </source>
</evidence>
<feature type="compositionally biased region" description="Low complexity" evidence="9">
    <location>
        <begin position="137"/>
        <end position="147"/>
    </location>
</feature>
<protein>
    <recommendedName>
        <fullName evidence="12">Flagellar protein</fullName>
    </recommendedName>
</protein>
<dbReference type="EMBL" id="LAZR01000053">
    <property type="protein sequence ID" value="KKN98214.1"/>
    <property type="molecule type" value="Genomic_DNA"/>
</dbReference>
<dbReference type="InterPro" id="IPR022781">
    <property type="entry name" value="Flagellar_biosynth_FliO"/>
</dbReference>
<dbReference type="InterPro" id="IPR052205">
    <property type="entry name" value="FliO/MopB"/>
</dbReference>
<dbReference type="PANTHER" id="PTHR38766:SF1">
    <property type="entry name" value="FLAGELLAR PROTEIN FLIO"/>
    <property type="match status" value="1"/>
</dbReference>
<feature type="compositionally biased region" description="Polar residues" evidence="9">
    <location>
        <begin position="112"/>
        <end position="121"/>
    </location>
</feature>
<keyword evidence="3" id="KW-1003">Cell membrane</keyword>
<organism evidence="11">
    <name type="scientific">marine sediment metagenome</name>
    <dbReference type="NCBI Taxonomy" id="412755"/>
    <lineage>
        <taxon>unclassified sequences</taxon>
        <taxon>metagenomes</taxon>
        <taxon>ecological metagenomes</taxon>
    </lineage>
</organism>
<comment type="caution">
    <text evidence="11">The sequence shown here is derived from an EMBL/GenBank/DDBJ whole genome shotgun (WGS) entry which is preliminary data.</text>
</comment>
<sequence>MSVATPSAQNGSLDALGNSGDALVGMAVLGKTAAALALVIAIILICTSLLKRWSNMHTRHGANLRIVGSTAVGNRERIVIVEVEDTWLVVGVGGGRITKLHERPAPEKRSTESTSYPPSRFSQRLSQALAARRRSDASTSSDPHQTP</sequence>
<dbReference type="GO" id="GO:0005886">
    <property type="term" value="C:plasma membrane"/>
    <property type="evidence" value="ECO:0007669"/>
    <property type="project" value="UniProtKB-SubCell"/>
</dbReference>
<evidence type="ECO:0000256" key="7">
    <source>
        <dbReference type="ARBA" id="ARBA00023143"/>
    </source>
</evidence>
<evidence type="ECO:0000256" key="3">
    <source>
        <dbReference type="ARBA" id="ARBA00022475"/>
    </source>
</evidence>
<feature type="compositionally biased region" description="Basic and acidic residues" evidence="9">
    <location>
        <begin position="100"/>
        <end position="111"/>
    </location>
</feature>
<evidence type="ECO:0000256" key="4">
    <source>
        <dbReference type="ARBA" id="ARBA00022692"/>
    </source>
</evidence>
<feature type="transmembrane region" description="Helical" evidence="10">
    <location>
        <begin position="22"/>
        <end position="50"/>
    </location>
</feature>
<comment type="similarity">
    <text evidence="8">Belongs to the FliO/MopB family.</text>
</comment>
<reference evidence="11" key="1">
    <citation type="journal article" date="2015" name="Nature">
        <title>Complex archaea that bridge the gap between prokaryotes and eukaryotes.</title>
        <authorList>
            <person name="Spang A."/>
            <person name="Saw J.H."/>
            <person name="Jorgensen S.L."/>
            <person name="Zaremba-Niedzwiedzka K."/>
            <person name="Martijn J."/>
            <person name="Lind A.E."/>
            <person name="van Eijk R."/>
            <person name="Schleper C."/>
            <person name="Guy L."/>
            <person name="Ettema T.J."/>
        </authorList>
    </citation>
    <scope>NUCLEOTIDE SEQUENCE</scope>
</reference>
<evidence type="ECO:0000256" key="6">
    <source>
        <dbReference type="ARBA" id="ARBA00023136"/>
    </source>
</evidence>
<keyword evidence="7" id="KW-0975">Bacterial flagellum</keyword>
<evidence type="ECO:0000256" key="5">
    <source>
        <dbReference type="ARBA" id="ARBA00022989"/>
    </source>
</evidence>
<dbReference type="GO" id="GO:0009425">
    <property type="term" value="C:bacterial-type flagellum basal body"/>
    <property type="evidence" value="ECO:0007669"/>
    <property type="project" value="UniProtKB-SubCell"/>
</dbReference>
<keyword evidence="4 10" id="KW-0812">Transmembrane</keyword>
<name>A0A0F9V2K0_9ZZZZ</name>